<evidence type="ECO:0000313" key="3">
    <source>
        <dbReference type="Proteomes" id="UP001151760"/>
    </source>
</evidence>
<proteinExistence type="predicted"/>
<organism evidence="2 3">
    <name type="scientific">Tanacetum coccineum</name>
    <dbReference type="NCBI Taxonomy" id="301880"/>
    <lineage>
        <taxon>Eukaryota</taxon>
        <taxon>Viridiplantae</taxon>
        <taxon>Streptophyta</taxon>
        <taxon>Embryophyta</taxon>
        <taxon>Tracheophyta</taxon>
        <taxon>Spermatophyta</taxon>
        <taxon>Magnoliopsida</taxon>
        <taxon>eudicotyledons</taxon>
        <taxon>Gunneridae</taxon>
        <taxon>Pentapetalae</taxon>
        <taxon>asterids</taxon>
        <taxon>campanulids</taxon>
        <taxon>Asterales</taxon>
        <taxon>Asteraceae</taxon>
        <taxon>Asteroideae</taxon>
        <taxon>Anthemideae</taxon>
        <taxon>Anthemidinae</taxon>
        <taxon>Tanacetum</taxon>
    </lineage>
</organism>
<comment type="caution">
    <text evidence="2">The sequence shown here is derived from an EMBL/GenBank/DDBJ whole genome shotgun (WGS) entry which is preliminary data.</text>
</comment>
<keyword evidence="3" id="KW-1185">Reference proteome</keyword>
<feature type="region of interest" description="Disordered" evidence="1">
    <location>
        <begin position="151"/>
        <end position="177"/>
    </location>
</feature>
<sequence length="177" mass="20599">MVTRDSLRITRGRITRSQLRAVYAEQEVRELREFWVTDRLEILELRSQDKTDMTKQDIKASRAMAEATEQQAKTLQVSLGAAQMDVRDLIESHETYKLEMAELQSRAQDIKVSFWDLKRHLAQQVANAIETIAIYEAKTRVAHDLMKQVKRQEDKVADNSSNKRKWEGDYGRSSSQQ</sequence>
<dbReference type="Proteomes" id="UP001151760">
    <property type="component" value="Unassembled WGS sequence"/>
</dbReference>
<evidence type="ECO:0000313" key="2">
    <source>
        <dbReference type="EMBL" id="GJT23308.1"/>
    </source>
</evidence>
<protein>
    <submittedName>
        <fullName evidence="2">Uncharacterized protein</fullName>
    </submittedName>
</protein>
<reference evidence="2" key="1">
    <citation type="journal article" date="2022" name="Int. J. Mol. Sci.">
        <title>Draft Genome of Tanacetum Coccineum: Genomic Comparison of Closely Related Tanacetum-Family Plants.</title>
        <authorList>
            <person name="Yamashiro T."/>
            <person name="Shiraishi A."/>
            <person name="Nakayama K."/>
            <person name="Satake H."/>
        </authorList>
    </citation>
    <scope>NUCLEOTIDE SEQUENCE</scope>
</reference>
<name>A0ABQ5CBC8_9ASTR</name>
<gene>
    <name evidence="2" type="ORF">Tco_0893245</name>
</gene>
<accession>A0ABQ5CBC8</accession>
<evidence type="ECO:0000256" key="1">
    <source>
        <dbReference type="SAM" id="MobiDB-lite"/>
    </source>
</evidence>
<reference evidence="2" key="2">
    <citation type="submission" date="2022-01" db="EMBL/GenBank/DDBJ databases">
        <authorList>
            <person name="Yamashiro T."/>
            <person name="Shiraishi A."/>
            <person name="Satake H."/>
            <person name="Nakayama K."/>
        </authorList>
    </citation>
    <scope>NUCLEOTIDE SEQUENCE</scope>
</reference>
<dbReference type="EMBL" id="BQNB010014044">
    <property type="protein sequence ID" value="GJT23308.1"/>
    <property type="molecule type" value="Genomic_DNA"/>
</dbReference>